<dbReference type="eggNOG" id="KOG1911">
    <property type="taxonomic scope" value="Eukaryota"/>
</dbReference>
<dbReference type="Pfam" id="PF00385">
    <property type="entry name" value="Chromo"/>
    <property type="match status" value="1"/>
</dbReference>
<evidence type="ECO:0000256" key="4">
    <source>
        <dbReference type="ARBA" id="ARBA00023242"/>
    </source>
</evidence>
<evidence type="ECO:0000313" key="7">
    <source>
        <dbReference type="Proteomes" id="UP000002282"/>
    </source>
</evidence>
<keyword evidence="7" id="KW-1185">Reference proteome</keyword>
<evidence type="ECO:0000256" key="2">
    <source>
        <dbReference type="ARBA" id="ARBA00004286"/>
    </source>
</evidence>
<dbReference type="InterPro" id="IPR023780">
    <property type="entry name" value="Chromo_domain"/>
</dbReference>
<keyword evidence="3" id="KW-0158">Chromosome</keyword>
<dbReference type="SUPFAM" id="SSF54160">
    <property type="entry name" value="Chromo domain-like"/>
    <property type="match status" value="1"/>
</dbReference>
<dbReference type="AlphaFoldDB" id="B4P565"/>
<organism evidence="6 7">
    <name type="scientific">Drosophila yakuba</name>
    <name type="common">Fruit fly</name>
    <dbReference type="NCBI Taxonomy" id="7245"/>
    <lineage>
        <taxon>Eukaryota</taxon>
        <taxon>Metazoa</taxon>
        <taxon>Ecdysozoa</taxon>
        <taxon>Arthropoda</taxon>
        <taxon>Hexapoda</taxon>
        <taxon>Insecta</taxon>
        <taxon>Pterygota</taxon>
        <taxon>Neoptera</taxon>
        <taxon>Endopterygota</taxon>
        <taxon>Diptera</taxon>
        <taxon>Brachycera</taxon>
        <taxon>Muscomorpha</taxon>
        <taxon>Ephydroidea</taxon>
        <taxon>Drosophilidae</taxon>
        <taxon>Drosophila</taxon>
        <taxon>Sophophora</taxon>
    </lineage>
</organism>
<dbReference type="InterPro" id="IPR016197">
    <property type="entry name" value="Chromo-like_dom_sf"/>
</dbReference>
<accession>B4P565</accession>
<evidence type="ECO:0000256" key="1">
    <source>
        <dbReference type="ARBA" id="ARBA00004123"/>
    </source>
</evidence>
<evidence type="ECO:0000256" key="3">
    <source>
        <dbReference type="ARBA" id="ARBA00022454"/>
    </source>
</evidence>
<dbReference type="InterPro" id="IPR051219">
    <property type="entry name" value="Heterochromatin_chromo-domain"/>
</dbReference>
<comment type="subcellular location">
    <subcellularLocation>
        <location evidence="2">Chromosome</location>
    </subcellularLocation>
    <subcellularLocation>
        <location evidence="1">Nucleus</location>
    </subcellularLocation>
</comment>
<gene>
    <name evidence="6" type="primary">Dyak\Oxp</name>
    <name evidence="6" type="synonym">Dyak\GE13978</name>
    <name evidence="6" type="synonym">dyak_GLEANR_14140</name>
    <name evidence="6" type="synonym">GE13978</name>
    <name evidence="6" type="synonym">OXP</name>
    <name evidence="6" type="synonym">Oxp</name>
    <name evidence="6" type="ORF">Dyak_GE13978</name>
</gene>
<dbReference type="SMR" id="B4P565"/>
<reference evidence="6 7" key="1">
    <citation type="journal article" date="2007" name="Nature">
        <title>Evolution of genes and genomes on the Drosophila phylogeny.</title>
        <authorList>
            <consortium name="Drosophila 12 Genomes Consortium"/>
            <person name="Clark A.G."/>
            <person name="Eisen M.B."/>
            <person name="Smith D.R."/>
            <person name="Bergman C.M."/>
            <person name="Oliver B."/>
            <person name="Markow T.A."/>
            <person name="Kaufman T.C."/>
            <person name="Kellis M."/>
            <person name="Gelbart W."/>
            <person name="Iyer V.N."/>
            <person name="Pollard D.A."/>
            <person name="Sackton T.B."/>
            <person name="Larracuente A.M."/>
            <person name="Singh N.D."/>
            <person name="Abad J.P."/>
            <person name="Abt D.N."/>
            <person name="Adryan B."/>
            <person name="Aguade M."/>
            <person name="Akashi H."/>
            <person name="Anderson W.W."/>
            <person name="Aquadro C.F."/>
            <person name="Ardell D.H."/>
            <person name="Arguello R."/>
            <person name="Artieri C.G."/>
            <person name="Barbash D.A."/>
            <person name="Barker D."/>
            <person name="Barsanti P."/>
            <person name="Batterham P."/>
            <person name="Batzoglou S."/>
            <person name="Begun D."/>
            <person name="Bhutkar A."/>
            <person name="Blanco E."/>
            <person name="Bosak S.A."/>
            <person name="Bradley R.K."/>
            <person name="Brand A.D."/>
            <person name="Brent M.R."/>
            <person name="Brooks A.N."/>
            <person name="Brown R.H."/>
            <person name="Butlin R.K."/>
            <person name="Caggese C."/>
            <person name="Calvi B.R."/>
            <person name="Bernardo de Carvalho A."/>
            <person name="Caspi A."/>
            <person name="Castrezana S."/>
            <person name="Celniker S.E."/>
            <person name="Chang J.L."/>
            <person name="Chapple C."/>
            <person name="Chatterji S."/>
            <person name="Chinwalla A."/>
            <person name="Civetta A."/>
            <person name="Clifton S.W."/>
            <person name="Comeron J.M."/>
            <person name="Costello J.C."/>
            <person name="Coyne J.A."/>
            <person name="Daub J."/>
            <person name="David R.G."/>
            <person name="Delcher A.L."/>
            <person name="Delehaunty K."/>
            <person name="Do C.B."/>
            <person name="Ebling H."/>
            <person name="Edwards K."/>
            <person name="Eickbush T."/>
            <person name="Evans J.D."/>
            <person name="Filipski A."/>
            <person name="Findeiss S."/>
            <person name="Freyhult E."/>
            <person name="Fulton L."/>
            <person name="Fulton R."/>
            <person name="Garcia A.C."/>
            <person name="Gardiner A."/>
            <person name="Garfield D.A."/>
            <person name="Garvin B.E."/>
            <person name="Gibson G."/>
            <person name="Gilbert D."/>
            <person name="Gnerre S."/>
            <person name="Godfrey J."/>
            <person name="Good R."/>
            <person name="Gotea V."/>
            <person name="Gravely B."/>
            <person name="Greenberg A.J."/>
            <person name="Griffiths-Jones S."/>
            <person name="Gross S."/>
            <person name="Guigo R."/>
            <person name="Gustafson E.A."/>
            <person name="Haerty W."/>
            <person name="Hahn M.W."/>
            <person name="Halligan D.L."/>
            <person name="Halpern A.L."/>
            <person name="Halter G.M."/>
            <person name="Han M.V."/>
            <person name="Heger A."/>
            <person name="Hillier L."/>
            <person name="Hinrichs A.S."/>
            <person name="Holmes I."/>
            <person name="Hoskins R.A."/>
            <person name="Hubisz M.J."/>
            <person name="Hultmark D."/>
            <person name="Huntley M.A."/>
            <person name="Jaffe D.B."/>
            <person name="Jagadeeshan S."/>
            <person name="Jeck W.R."/>
            <person name="Johnson J."/>
            <person name="Jones C.D."/>
            <person name="Jordan W.C."/>
            <person name="Karpen G.H."/>
            <person name="Kataoka E."/>
            <person name="Keightley P.D."/>
            <person name="Kheradpour P."/>
            <person name="Kirkness E.F."/>
            <person name="Koerich L.B."/>
            <person name="Kristiansen K."/>
            <person name="Kudrna D."/>
            <person name="Kulathinal R.J."/>
            <person name="Kumar S."/>
            <person name="Kwok R."/>
            <person name="Lander E."/>
            <person name="Langley C.H."/>
            <person name="Lapoint R."/>
            <person name="Lazzaro B.P."/>
            <person name="Lee S.J."/>
            <person name="Levesque L."/>
            <person name="Li R."/>
            <person name="Lin C.F."/>
            <person name="Lin M.F."/>
            <person name="Lindblad-Toh K."/>
            <person name="Llopart A."/>
            <person name="Long M."/>
            <person name="Low L."/>
            <person name="Lozovsky E."/>
            <person name="Lu J."/>
            <person name="Luo M."/>
            <person name="Machado C.A."/>
            <person name="Makalowski W."/>
            <person name="Marzo M."/>
            <person name="Matsuda M."/>
            <person name="Matzkin L."/>
            <person name="McAllister B."/>
            <person name="McBride C.S."/>
            <person name="McKernan B."/>
            <person name="McKernan K."/>
            <person name="Mendez-Lago M."/>
            <person name="Minx P."/>
            <person name="Mollenhauer M.U."/>
            <person name="Montooth K."/>
            <person name="Mount S.M."/>
            <person name="Mu X."/>
            <person name="Myers E."/>
            <person name="Negre B."/>
            <person name="Newfeld S."/>
            <person name="Nielsen R."/>
            <person name="Noor M.A."/>
            <person name="O'Grady P."/>
            <person name="Pachter L."/>
            <person name="Papaceit M."/>
            <person name="Parisi M.J."/>
            <person name="Parisi M."/>
            <person name="Parts L."/>
            <person name="Pedersen J.S."/>
            <person name="Pesole G."/>
            <person name="Phillippy A.M."/>
            <person name="Ponting C.P."/>
            <person name="Pop M."/>
            <person name="Porcelli D."/>
            <person name="Powell J.R."/>
            <person name="Prohaska S."/>
            <person name="Pruitt K."/>
            <person name="Puig M."/>
            <person name="Quesneville H."/>
            <person name="Ram K.R."/>
            <person name="Rand D."/>
            <person name="Rasmussen M.D."/>
            <person name="Reed L.K."/>
            <person name="Reenan R."/>
            <person name="Reily A."/>
            <person name="Remington K.A."/>
            <person name="Rieger T.T."/>
            <person name="Ritchie M.G."/>
            <person name="Robin C."/>
            <person name="Rogers Y.H."/>
            <person name="Rohde C."/>
            <person name="Rozas J."/>
            <person name="Rubenfield M.J."/>
            <person name="Ruiz A."/>
            <person name="Russo S."/>
            <person name="Salzberg S.L."/>
            <person name="Sanchez-Gracia A."/>
            <person name="Saranga D.J."/>
            <person name="Sato H."/>
            <person name="Schaeffer S.W."/>
            <person name="Schatz M.C."/>
            <person name="Schlenke T."/>
            <person name="Schwartz R."/>
            <person name="Segarra C."/>
            <person name="Singh R.S."/>
            <person name="Sirot L."/>
            <person name="Sirota M."/>
            <person name="Sisneros N.B."/>
            <person name="Smith C.D."/>
            <person name="Smith T.F."/>
            <person name="Spieth J."/>
            <person name="Stage D.E."/>
            <person name="Stark A."/>
            <person name="Stephan W."/>
            <person name="Strausberg R.L."/>
            <person name="Strempel S."/>
            <person name="Sturgill D."/>
            <person name="Sutton G."/>
            <person name="Sutton G.G."/>
            <person name="Tao W."/>
            <person name="Teichmann S."/>
            <person name="Tobari Y.N."/>
            <person name="Tomimura Y."/>
            <person name="Tsolas J.M."/>
            <person name="Valente V.L."/>
            <person name="Venter E."/>
            <person name="Venter J.C."/>
            <person name="Vicario S."/>
            <person name="Vieira F.G."/>
            <person name="Vilella A.J."/>
            <person name="Villasante A."/>
            <person name="Walenz B."/>
            <person name="Wang J."/>
            <person name="Wasserman M."/>
            <person name="Watts T."/>
            <person name="Wilson D."/>
            <person name="Wilson R.K."/>
            <person name="Wing R.A."/>
            <person name="Wolfner M.F."/>
            <person name="Wong A."/>
            <person name="Wong G.K."/>
            <person name="Wu C.I."/>
            <person name="Wu G."/>
            <person name="Yamamoto D."/>
            <person name="Yang H.P."/>
            <person name="Yang S.P."/>
            <person name="Yorke J.A."/>
            <person name="Yoshida K."/>
            <person name="Zdobnov E."/>
            <person name="Zhang P."/>
            <person name="Zhang Y."/>
            <person name="Zimin A.V."/>
            <person name="Baldwin J."/>
            <person name="Abdouelleil A."/>
            <person name="Abdulkadir J."/>
            <person name="Abebe A."/>
            <person name="Abera B."/>
            <person name="Abreu J."/>
            <person name="Acer S.C."/>
            <person name="Aftuck L."/>
            <person name="Alexander A."/>
            <person name="An P."/>
            <person name="Anderson E."/>
            <person name="Anderson S."/>
            <person name="Arachi H."/>
            <person name="Azer M."/>
            <person name="Bachantsang P."/>
            <person name="Barry A."/>
            <person name="Bayul T."/>
            <person name="Berlin A."/>
            <person name="Bessette D."/>
            <person name="Bloom T."/>
            <person name="Blye J."/>
            <person name="Boguslavskiy L."/>
            <person name="Bonnet C."/>
            <person name="Boukhgalter B."/>
            <person name="Bourzgui I."/>
            <person name="Brown A."/>
            <person name="Cahill P."/>
            <person name="Channer S."/>
            <person name="Cheshatsang Y."/>
            <person name="Chuda L."/>
            <person name="Citroen M."/>
            <person name="Collymore A."/>
            <person name="Cooke P."/>
            <person name="Costello M."/>
            <person name="D'Aco K."/>
            <person name="Daza R."/>
            <person name="De Haan G."/>
            <person name="DeGray S."/>
            <person name="DeMaso C."/>
            <person name="Dhargay N."/>
            <person name="Dooley K."/>
            <person name="Dooley E."/>
            <person name="Doricent M."/>
            <person name="Dorje P."/>
            <person name="Dorjee K."/>
            <person name="Dupes A."/>
            <person name="Elong R."/>
            <person name="Falk J."/>
            <person name="Farina A."/>
            <person name="Faro S."/>
            <person name="Ferguson D."/>
            <person name="Fisher S."/>
            <person name="Foley C.D."/>
            <person name="Franke A."/>
            <person name="Friedrich D."/>
            <person name="Gadbois L."/>
            <person name="Gearin G."/>
            <person name="Gearin C.R."/>
            <person name="Giannoukos G."/>
            <person name="Goode T."/>
            <person name="Graham J."/>
            <person name="Grandbois E."/>
            <person name="Grewal S."/>
            <person name="Gyaltsen K."/>
            <person name="Hafez N."/>
            <person name="Hagos B."/>
            <person name="Hall J."/>
            <person name="Henson C."/>
            <person name="Hollinger A."/>
            <person name="Honan T."/>
            <person name="Huard M.D."/>
            <person name="Hughes L."/>
            <person name="Hurhula B."/>
            <person name="Husby M.E."/>
            <person name="Kamat A."/>
            <person name="Kanga B."/>
            <person name="Kashin S."/>
            <person name="Khazanovich D."/>
            <person name="Kisner P."/>
            <person name="Lance K."/>
            <person name="Lara M."/>
            <person name="Lee W."/>
            <person name="Lennon N."/>
            <person name="Letendre F."/>
            <person name="LeVine R."/>
            <person name="Lipovsky A."/>
            <person name="Liu X."/>
            <person name="Liu J."/>
            <person name="Liu S."/>
            <person name="Lokyitsang T."/>
            <person name="Lokyitsang Y."/>
            <person name="Lubonja R."/>
            <person name="Lui A."/>
            <person name="MacDonald P."/>
            <person name="Magnisalis V."/>
            <person name="Maru K."/>
            <person name="Matthews C."/>
            <person name="McCusker W."/>
            <person name="McDonough S."/>
            <person name="Mehta T."/>
            <person name="Meldrim J."/>
            <person name="Meneus L."/>
            <person name="Mihai O."/>
            <person name="Mihalev A."/>
            <person name="Mihova T."/>
            <person name="Mittelman R."/>
            <person name="Mlenga V."/>
            <person name="Montmayeur A."/>
            <person name="Mulrain L."/>
            <person name="Navidi A."/>
            <person name="Naylor J."/>
            <person name="Negash T."/>
            <person name="Nguyen T."/>
            <person name="Nguyen N."/>
            <person name="Nicol R."/>
            <person name="Norbu C."/>
            <person name="Norbu N."/>
            <person name="Novod N."/>
            <person name="O'Neill B."/>
            <person name="Osman S."/>
            <person name="Markiewicz E."/>
            <person name="Oyono O.L."/>
            <person name="Patti C."/>
            <person name="Phunkhang P."/>
            <person name="Pierre F."/>
            <person name="Priest M."/>
            <person name="Raghuraman S."/>
            <person name="Rege F."/>
            <person name="Reyes R."/>
            <person name="Rise C."/>
            <person name="Rogov P."/>
            <person name="Ross K."/>
            <person name="Ryan E."/>
            <person name="Settipalli S."/>
            <person name="Shea T."/>
            <person name="Sherpa N."/>
            <person name="Shi L."/>
            <person name="Shih D."/>
            <person name="Sparrow T."/>
            <person name="Spaulding J."/>
            <person name="Stalker J."/>
            <person name="Stange-Thomann N."/>
            <person name="Stavropoulos S."/>
            <person name="Stone C."/>
            <person name="Strader C."/>
            <person name="Tesfaye S."/>
            <person name="Thomson T."/>
            <person name="Thoulutsang Y."/>
            <person name="Thoulutsang D."/>
            <person name="Topham K."/>
            <person name="Topping I."/>
            <person name="Tsamla T."/>
            <person name="Vassiliev H."/>
            <person name="Vo A."/>
            <person name="Wangchuk T."/>
            <person name="Wangdi T."/>
            <person name="Weiand M."/>
            <person name="Wilkinson J."/>
            <person name="Wilson A."/>
            <person name="Yadav S."/>
            <person name="Young G."/>
            <person name="Yu Q."/>
            <person name="Zembek L."/>
            <person name="Zhong D."/>
            <person name="Zimmer A."/>
            <person name="Zwirko Z."/>
            <person name="Jaffe D.B."/>
            <person name="Alvarez P."/>
            <person name="Brockman W."/>
            <person name="Butler J."/>
            <person name="Chin C."/>
            <person name="Gnerre S."/>
            <person name="Grabherr M."/>
            <person name="Kleber M."/>
            <person name="Mauceli E."/>
            <person name="MacCallum I."/>
        </authorList>
    </citation>
    <scope>NUCLEOTIDE SEQUENCE [LARGE SCALE GENOMIC DNA]</scope>
    <source>
        <strain evidence="7">Tai18E2 / Tucson 14021-0261.01</strain>
    </source>
</reference>
<dbReference type="SMART" id="SM00298">
    <property type="entry name" value="CHROMO"/>
    <property type="match status" value="1"/>
</dbReference>
<reference evidence="6 7" key="2">
    <citation type="journal article" date="2007" name="PLoS Biol.">
        <title>Principles of genome evolution in the Drosophila melanogaster species group.</title>
        <authorList>
            <person name="Ranz J.M."/>
            <person name="Maurin D."/>
            <person name="Chan Y.S."/>
            <person name="von Grotthuss M."/>
            <person name="Hillier L.W."/>
            <person name="Roote J."/>
            <person name="Ashburner M."/>
            <person name="Bergman C.M."/>
        </authorList>
    </citation>
    <scope>NUCLEOTIDE SEQUENCE [LARGE SCALE GENOMIC DNA]</scope>
    <source>
        <strain evidence="7">Tai18E2 / Tucson 14021-0261.01</strain>
    </source>
</reference>
<dbReference type="GO" id="GO:0005634">
    <property type="term" value="C:nucleus"/>
    <property type="evidence" value="ECO:0007669"/>
    <property type="project" value="UniProtKB-SubCell"/>
</dbReference>
<feature type="domain" description="Chromo" evidence="5">
    <location>
        <begin position="22"/>
        <end position="81"/>
    </location>
</feature>
<evidence type="ECO:0000313" key="6">
    <source>
        <dbReference type="EMBL" id="EDW91766.1"/>
    </source>
</evidence>
<dbReference type="GO" id="GO:0005694">
    <property type="term" value="C:chromosome"/>
    <property type="evidence" value="ECO:0007669"/>
    <property type="project" value="UniProtKB-SubCell"/>
</dbReference>
<dbReference type="KEGG" id="dya:Dyak_GE13978"/>
<dbReference type="OrthoDB" id="1918685at2759"/>
<dbReference type="OMA" id="QCTWEPL"/>
<dbReference type="InterPro" id="IPR017984">
    <property type="entry name" value="Chromo_dom_subgr"/>
</dbReference>
<dbReference type="PhylomeDB" id="B4P565"/>
<dbReference type="EMBL" id="CM000158">
    <property type="protein sequence ID" value="EDW91766.1"/>
    <property type="molecule type" value="Genomic_DNA"/>
</dbReference>
<dbReference type="PANTHER" id="PTHR22812">
    <property type="entry name" value="CHROMOBOX PROTEIN"/>
    <property type="match status" value="1"/>
</dbReference>
<keyword evidence="4" id="KW-0539">Nucleus</keyword>
<dbReference type="InterPro" id="IPR000953">
    <property type="entry name" value="Chromo/chromo_shadow_dom"/>
</dbReference>
<dbReference type="HOGENOM" id="CLU_2529925_0_0_1"/>
<dbReference type="Proteomes" id="UP000002282">
    <property type="component" value="Chromosome 2R"/>
</dbReference>
<evidence type="ECO:0000259" key="5">
    <source>
        <dbReference type="PROSITE" id="PS50013"/>
    </source>
</evidence>
<protein>
    <submittedName>
        <fullName evidence="6">Oxpecker</fullName>
    </submittedName>
</protein>
<dbReference type="GeneID" id="6531242"/>
<name>B4P565_DROYA</name>
<dbReference type="PROSITE" id="PS50013">
    <property type="entry name" value="CHROMO_2"/>
    <property type="match status" value="1"/>
</dbReference>
<sequence>MSKKSTDSNRAGRDLEDKSSEFTVEKFMAKRYLRGRPQYLAKWEGYSMDQSTWEPLENLGNCMTLVADFEAELFKKSQEKHNTQ</sequence>
<proteinExistence type="predicted"/>
<dbReference type="Gene3D" id="2.40.50.40">
    <property type="match status" value="1"/>
</dbReference>
<dbReference type="PRINTS" id="PR00504">
    <property type="entry name" value="CHROMODOMAIN"/>
</dbReference>